<dbReference type="EMBL" id="CAJVPT010031613">
    <property type="protein sequence ID" value="CAG8698423.1"/>
    <property type="molecule type" value="Genomic_DNA"/>
</dbReference>
<evidence type="ECO:0000313" key="1">
    <source>
        <dbReference type="EMBL" id="CAG8698423.1"/>
    </source>
</evidence>
<proteinExistence type="predicted"/>
<organism evidence="1 2">
    <name type="scientific">Acaulospora colombiana</name>
    <dbReference type="NCBI Taxonomy" id="27376"/>
    <lineage>
        <taxon>Eukaryota</taxon>
        <taxon>Fungi</taxon>
        <taxon>Fungi incertae sedis</taxon>
        <taxon>Mucoromycota</taxon>
        <taxon>Glomeromycotina</taxon>
        <taxon>Glomeromycetes</taxon>
        <taxon>Diversisporales</taxon>
        <taxon>Acaulosporaceae</taxon>
        <taxon>Acaulospora</taxon>
    </lineage>
</organism>
<name>A0ACA9PDT2_9GLOM</name>
<comment type="caution">
    <text evidence="1">The sequence shown here is derived from an EMBL/GenBank/DDBJ whole genome shotgun (WGS) entry which is preliminary data.</text>
</comment>
<evidence type="ECO:0000313" key="2">
    <source>
        <dbReference type="Proteomes" id="UP000789525"/>
    </source>
</evidence>
<feature type="non-terminal residue" evidence="1">
    <location>
        <position position="1"/>
    </location>
</feature>
<reference evidence="1" key="1">
    <citation type="submission" date="2021-06" db="EMBL/GenBank/DDBJ databases">
        <authorList>
            <person name="Kallberg Y."/>
            <person name="Tangrot J."/>
            <person name="Rosling A."/>
        </authorList>
    </citation>
    <scope>NUCLEOTIDE SEQUENCE</scope>
    <source>
        <strain evidence="1">CL356</strain>
    </source>
</reference>
<keyword evidence="2" id="KW-1185">Reference proteome</keyword>
<protein>
    <submittedName>
        <fullName evidence="1">13131_t:CDS:1</fullName>
    </submittedName>
</protein>
<accession>A0ACA9PDT2</accession>
<dbReference type="Proteomes" id="UP000789525">
    <property type="component" value="Unassembled WGS sequence"/>
</dbReference>
<sequence>EQYRVLVASSGANSSKVSEWGHARRMARREVTMNTSSTHDVGGMPTPHFSGHPSRYLQAKNKKGSKGYKTTHHYVQRSNAKMDERNPVRIDDAPGADDWMTDKKLKDEVAGGLDCATAWIGRKASGPVAHHQIRGSTSG</sequence>
<gene>
    <name evidence="1" type="ORF">ACOLOM_LOCUS10128</name>
</gene>